<dbReference type="AlphaFoldDB" id="A0AAP4F6N0"/>
<name>A0AAP4F6N0_9CORY</name>
<proteinExistence type="predicted"/>
<dbReference type="RefSeq" id="WP_284589772.1">
    <property type="nucleotide sequence ID" value="NZ_JASNVP010000006.1"/>
</dbReference>
<dbReference type="PANTHER" id="PTHR42941:SF1">
    <property type="entry name" value="SLL1037 PROTEIN"/>
    <property type="match status" value="1"/>
</dbReference>
<keyword evidence="1" id="KW-0732">Signal</keyword>
<dbReference type="InterPro" id="IPR011852">
    <property type="entry name" value="TRAP_TAXI"/>
</dbReference>
<sequence length="335" mass="35985">MRRSTKIISKVWIILLAGIVAACSGTNSNSSSNDDSSDKATLQDWDFITVASGGTSGNYYQIGSTMETILGDELEVGTSVQPSTGSIENIELLRQHRAEIAFVMGDAVYQAQEGIGPYAGKTDTPELAAITAMYPNWLHLVTLEGSGIKTVEDLRGKRVSVGSPNSGVEANAKILLEAFGLTYDDFDVDFLSYSDSADQLQNGQIDAAFTSSGIPNSAIMDLSAQQDVRIVPIEGKGLDALLENYPIINTGVIPANTYDNTEDVPVIAMMNQLVVRKDAAEHDVYLATKALFENLDELHSSAKAAQKITLDSVEDGLVLDLHPGARRYFEEVGAL</sequence>
<organism evidence="2 3">
    <name type="scientific">Corynebacterium propinquum</name>
    <dbReference type="NCBI Taxonomy" id="43769"/>
    <lineage>
        <taxon>Bacteria</taxon>
        <taxon>Bacillati</taxon>
        <taxon>Actinomycetota</taxon>
        <taxon>Actinomycetes</taxon>
        <taxon>Mycobacteriales</taxon>
        <taxon>Corynebacteriaceae</taxon>
        <taxon>Corynebacterium</taxon>
    </lineage>
</organism>
<evidence type="ECO:0000256" key="1">
    <source>
        <dbReference type="SAM" id="SignalP"/>
    </source>
</evidence>
<dbReference type="Gene3D" id="3.40.190.10">
    <property type="entry name" value="Periplasmic binding protein-like II"/>
    <property type="match status" value="2"/>
</dbReference>
<dbReference type="SUPFAM" id="SSF53850">
    <property type="entry name" value="Periplasmic binding protein-like II"/>
    <property type="match status" value="1"/>
</dbReference>
<evidence type="ECO:0000313" key="3">
    <source>
        <dbReference type="Proteomes" id="UP001226160"/>
    </source>
</evidence>
<dbReference type="PROSITE" id="PS51257">
    <property type="entry name" value="PROKAR_LIPOPROTEIN"/>
    <property type="match status" value="1"/>
</dbReference>
<dbReference type="Proteomes" id="UP001226160">
    <property type="component" value="Unassembled WGS sequence"/>
</dbReference>
<protein>
    <submittedName>
        <fullName evidence="2">TAXI family TRAP transporter solute-binding subunit</fullName>
    </submittedName>
</protein>
<feature type="signal peptide" evidence="1">
    <location>
        <begin position="1"/>
        <end position="22"/>
    </location>
</feature>
<gene>
    <name evidence="2" type="ORF">QPX54_07500</name>
</gene>
<evidence type="ECO:0000313" key="2">
    <source>
        <dbReference type="EMBL" id="MDK4326347.1"/>
    </source>
</evidence>
<accession>A0AAP4F6N0</accession>
<dbReference type="PANTHER" id="PTHR42941">
    <property type="entry name" value="SLL1037 PROTEIN"/>
    <property type="match status" value="1"/>
</dbReference>
<dbReference type="EMBL" id="JASNVP010000006">
    <property type="protein sequence ID" value="MDK4326347.1"/>
    <property type="molecule type" value="Genomic_DNA"/>
</dbReference>
<dbReference type="CDD" id="cd13567">
    <property type="entry name" value="PBP2_TtGluBP"/>
    <property type="match status" value="1"/>
</dbReference>
<reference evidence="2" key="1">
    <citation type="submission" date="2023-05" db="EMBL/GenBank/DDBJ databases">
        <title>Metabolic capabilities are highly conserved among human nasal-associated Corynebacterium species in pangenomic analyses.</title>
        <authorList>
            <person name="Tran T.H."/>
            <person name="Roberts A.Q."/>
            <person name="Escapa I.F."/>
            <person name="Gao W."/>
            <person name="Conlan S."/>
            <person name="Kong H."/>
            <person name="Segre J.A."/>
            <person name="Kelly M.S."/>
            <person name="Lemon K.P."/>
        </authorList>
    </citation>
    <scope>NUCLEOTIDE SEQUENCE</scope>
    <source>
        <strain evidence="2">KPL2654</strain>
    </source>
</reference>
<feature type="chain" id="PRO_5042865282" evidence="1">
    <location>
        <begin position="23"/>
        <end position="335"/>
    </location>
</feature>
<dbReference type="Pfam" id="PF16868">
    <property type="entry name" value="NMT1_3"/>
    <property type="match status" value="1"/>
</dbReference>
<dbReference type="NCBIfam" id="TIGR02122">
    <property type="entry name" value="TRAP_TAXI"/>
    <property type="match status" value="1"/>
</dbReference>
<comment type="caution">
    <text evidence="2">The sequence shown here is derived from an EMBL/GenBank/DDBJ whole genome shotgun (WGS) entry which is preliminary data.</text>
</comment>